<reference evidence="3" key="2">
    <citation type="submission" date="2023-06" db="EMBL/GenBank/DDBJ databases">
        <authorList>
            <person name="Ma L."/>
            <person name="Liu K.-W."/>
            <person name="Li Z."/>
            <person name="Hsiao Y.-Y."/>
            <person name="Qi Y."/>
            <person name="Fu T."/>
            <person name="Tang G."/>
            <person name="Zhang D."/>
            <person name="Sun W.-H."/>
            <person name="Liu D.-K."/>
            <person name="Li Y."/>
            <person name="Chen G.-Z."/>
            <person name="Liu X.-D."/>
            <person name="Liao X.-Y."/>
            <person name="Jiang Y.-T."/>
            <person name="Yu X."/>
            <person name="Hao Y."/>
            <person name="Huang J."/>
            <person name="Zhao X.-W."/>
            <person name="Ke S."/>
            <person name="Chen Y.-Y."/>
            <person name="Wu W.-L."/>
            <person name="Hsu J.-L."/>
            <person name="Lin Y.-F."/>
            <person name="Huang M.-D."/>
            <person name="Li C.-Y."/>
            <person name="Huang L."/>
            <person name="Wang Z.-W."/>
            <person name="Zhao X."/>
            <person name="Zhong W.-Y."/>
            <person name="Peng D.-H."/>
            <person name="Ahmad S."/>
            <person name="Lan S."/>
            <person name="Zhang J.-S."/>
            <person name="Tsai W.-C."/>
            <person name="Van De Peer Y."/>
            <person name="Liu Z.-J."/>
        </authorList>
    </citation>
    <scope>NUCLEOTIDE SEQUENCE</scope>
    <source>
        <strain evidence="3">SCP</strain>
        <tissue evidence="3">Leaves</tissue>
    </source>
</reference>
<dbReference type="InterPro" id="IPR050466">
    <property type="entry name" value="Carboxylest/Gibb_receptor"/>
</dbReference>
<dbReference type="InterPro" id="IPR013094">
    <property type="entry name" value="AB_hydrolase_3"/>
</dbReference>
<feature type="active site" evidence="1">
    <location>
        <position position="162"/>
    </location>
</feature>
<dbReference type="Pfam" id="PF07859">
    <property type="entry name" value="Abhydrolase_3"/>
    <property type="match status" value="1"/>
</dbReference>
<dbReference type="EMBL" id="JAUJYN010000041">
    <property type="protein sequence ID" value="KAK1257531.1"/>
    <property type="molecule type" value="Genomic_DNA"/>
</dbReference>
<keyword evidence="4" id="KW-1185">Reference proteome</keyword>
<reference evidence="3" key="1">
    <citation type="journal article" date="2023" name="Nat. Commun.">
        <title>Diploid and tetraploid genomes of Acorus and the evolution of monocots.</title>
        <authorList>
            <person name="Ma L."/>
            <person name="Liu K.W."/>
            <person name="Li Z."/>
            <person name="Hsiao Y.Y."/>
            <person name="Qi Y."/>
            <person name="Fu T."/>
            <person name="Tang G.D."/>
            <person name="Zhang D."/>
            <person name="Sun W.H."/>
            <person name="Liu D.K."/>
            <person name="Li Y."/>
            <person name="Chen G.Z."/>
            <person name="Liu X.D."/>
            <person name="Liao X.Y."/>
            <person name="Jiang Y.T."/>
            <person name="Yu X."/>
            <person name="Hao Y."/>
            <person name="Huang J."/>
            <person name="Zhao X.W."/>
            <person name="Ke S."/>
            <person name="Chen Y.Y."/>
            <person name="Wu W.L."/>
            <person name="Hsu J.L."/>
            <person name="Lin Y.F."/>
            <person name="Huang M.D."/>
            <person name="Li C.Y."/>
            <person name="Huang L."/>
            <person name="Wang Z.W."/>
            <person name="Zhao X."/>
            <person name="Zhong W.Y."/>
            <person name="Peng D.H."/>
            <person name="Ahmad S."/>
            <person name="Lan S."/>
            <person name="Zhang J.S."/>
            <person name="Tsai W.C."/>
            <person name="Van de Peer Y."/>
            <person name="Liu Z.J."/>
        </authorList>
    </citation>
    <scope>NUCLEOTIDE SEQUENCE</scope>
    <source>
        <strain evidence="3">SCP</strain>
    </source>
</reference>
<evidence type="ECO:0000259" key="2">
    <source>
        <dbReference type="Pfam" id="PF07859"/>
    </source>
</evidence>
<dbReference type="InterPro" id="IPR033140">
    <property type="entry name" value="Lipase_GDXG_put_SER_AS"/>
</dbReference>
<dbReference type="GO" id="GO:0016787">
    <property type="term" value="F:hydrolase activity"/>
    <property type="evidence" value="ECO:0007669"/>
    <property type="project" value="InterPro"/>
</dbReference>
<protein>
    <submittedName>
        <fullName evidence="3">Carboxylesterase 15</fullName>
    </submittedName>
</protein>
<dbReference type="PANTHER" id="PTHR23024:SF535">
    <property type="entry name" value="OS07G0162900 PROTEIN"/>
    <property type="match status" value="1"/>
</dbReference>
<dbReference type="SUPFAM" id="SSF53474">
    <property type="entry name" value="alpha/beta-Hydrolases"/>
    <property type="match status" value="1"/>
</dbReference>
<evidence type="ECO:0000313" key="3">
    <source>
        <dbReference type="EMBL" id="KAK1257531.1"/>
    </source>
</evidence>
<sequence>MESTNPDRPIAIEIENCRDILRVYSDGSISRSARPGFNVPVSDDGSVHHKDLLFDPSHDLRLRLYLPQSDGQKKLPIFYYFHGGGFCIGSRDWPNFHNYCLQLASALPAVVVAPDYRLAPEHRLPAALDDAFASLEWLGTAAAEEEMGEVADFGRVFVSGDSAGGSIAHHLAVRVAGGGGRGRGVFGPARIRAFVLLMPFFGGETHSVSEAECPVDAFLNLQLNDRYWRLSLPLGATRDHPYSNPFGPESPSLEPLELAPMLVVVGGRDLLRDRDADYARKLKGLGKEAELVEFEGMQHGFFTINPGSAQAEELMRVLRRFIAKHAG</sequence>
<dbReference type="InterPro" id="IPR029058">
    <property type="entry name" value="AB_hydrolase_fold"/>
</dbReference>
<feature type="domain" description="Alpha/beta hydrolase fold-3" evidence="2">
    <location>
        <begin position="79"/>
        <end position="302"/>
    </location>
</feature>
<gene>
    <name evidence="3" type="ORF">QJS04_geneDACA023806</name>
</gene>
<comment type="caution">
    <text evidence="3">The sequence shown here is derived from an EMBL/GenBank/DDBJ whole genome shotgun (WGS) entry which is preliminary data.</text>
</comment>
<accession>A0AAV8ZY60</accession>
<organism evidence="3 4">
    <name type="scientific">Acorus gramineus</name>
    <name type="common">Dwarf sweet flag</name>
    <dbReference type="NCBI Taxonomy" id="55184"/>
    <lineage>
        <taxon>Eukaryota</taxon>
        <taxon>Viridiplantae</taxon>
        <taxon>Streptophyta</taxon>
        <taxon>Embryophyta</taxon>
        <taxon>Tracheophyta</taxon>
        <taxon>Spermatophyta</taxon>
        <taxon>Magnoliopsida</taxon>
        <taxon>Liliopsida</taxon>
        <taxon>Acoraceae</taxon>
        <taxon>Acorus</taxon>
    </lineage>
</organism>
<dbReference type="Gene3D" id="3.40.50.1820">
    <property type="entry name" value="alpha/beta hydrolase"/>
    <property type="match status" value="1"/>
</dbReference>
<evidence type="ECO:0000313" key="4">
    <source>
        <dbReference type="Proteomes" id="UP001179952"/>
    </source>
</evidence>
<dbReference type="Proteomes" id="UP001179952">
    <property type="component" value="Unassembled WGS sequence"/>
</dbReference>
<name>A0AAV8ZY60_ACOGR</name>
<proteinExistence type="predicted"/>
<dbReference type="PROSITE" id="PS01174">
    <property type="entry name" value="LIPASE_GDXG_SER"/>
    <property type="match status" value="1"/>
</dbReference>
<evidence type="ECO:0000256" key="1">
    <source>
        <dbReference type="PROSITE-ProRule" id="PRU10038"/>
    </source>
</evidence>
<dbReference type="AlphaFoldDB" id="A0AAV8ZY60"/>
<dbReference type="PANTHER" id="PTHR23024">
    <property type="entry name" value="ARYLACETAMIDE DEACETYLASE"/>
    <property type="match status" value="1"/>
</dbReference>